<dbReference type="Proteomes" id="UP000279833">
    <property type="component" value="Unassembled WGS sequence"/>
</dbReference>
<gene>
    <name evidence="2" type="ORF">SCUD_LOCUS17408</name>
</gene>
<sequence length="180" mass="20208">MSGNLTGLMDTGSPPSGVGKPSFQTIGIHGLQYHERTNVQTHTNSPLLESNYQSLQFIYSPNNLSYSSSMNTTTDQQLSKEFNSSPLSQILEFIDDNINTTTNTTDNISHDNDESEVDNNNNNNNNSNNEKQYLDLDNDTSQPSYFTELQTPNMICYLDEPINYYSSIDDNPLLIKESTN</sequence>
<dbReference type="WBParaSite" id="SCUD_0001741101-mRNA-1">
    <property type="protein sequence ID" value="SCUD_0001741101-mRNA-1"/>
    <property type="gene ID" value="SCUD_0001741101"/>
</dbReference>
<name>A0A183KQS3_9TREM</name>
<accession>A0A183KQS3</accession>
<dbReference type="EMBL" id="UZAK01039761">
    <property type="protein sequence ID" value="VDP63509.1"/>
    <property type="molecule type" value="Genomic_DNA"/>
</dbReference>
<evidence type="ECO:0000313" key="4">
    <source>
        <dbReference type="WBParaSite" id="SCUD_0001741101-mRNA-1"/>
    </source>
</evidence>
<reference evidence="4" key="1">
    <citation type="submission" date="2016-06" db="UniProtKB">
        <authorList>
            <consortium name="WormBaseParasite"/>
        </authorList>
    </citation>
    <scope>IDENTIFICATION</scope>
</reference>
<proteinExistence type="predicted"/>
<protein>
    <submittedName>
        <fullName evidence="4">GATA zinc finger domain-containing protein 14-like</fullName>
    </submittedName>
</protein>
<feature type="compositionally biased region" description="Low complexity" evidence="1">
    <location>
        <begin position="118"/>
        <end position="130"/>
    </location>
</feature>
<evidence type="ECO:0000313" key="2">
    <source>
        <dbReference type="EMBL" id="VDP63509.1"/>
    </source>
</evidence>
<feature type="region of interest" description="Disordered" evidence="1">
    <location>
        <begin position="102"/>
        <end position="143"/>
    </location>
</feature>
<reference evidence="2 3" key="2">
    <citation type="submission" date="2018-11" db="EMBL/GenBank/DDBJ databases">
        <authorList>
            <consortium name="Pathogen Informatics"/>
        </authorList>
    </citation>
    <scope>NUCLEOTIDE SEQUENCE [LARGE SCALE GENOMIC DNA]</scope>
    <source>
        <strain evidence="2">Dakar</strain>
        <strain evidence="3">Dakar, Senegal</strain>
    </source>
</reference>
<evidence type="ECO:0000313" key="3">
    <source>
        <dbReference type="Proteomes" id="UP000279833"/>
    </source>
</evidence>
<organism evidence="4">
    <name type="scientific">Schistosoma curassoni</name>
    <dbReference type="NCBI Taxonomy" id="6186"/>
    <lineage>
        <taxon>Eukaryota</taxon>
        <taxon>Metazoa</taxon>
        <taxon>Spiralia</taxon>
        <taxon>Lophotrochozoa</taxon>
        <taxon>Platyhelminthes</taxon>
        <taxon>Trematoda</taxon>
        <taxon>Digenea</taxon>
        <taxon>Strigeidida</taxon>
        <taxon>Schistosomatoidea</taxon>
        <taxon>Schistosomatidae</taxon>
        <taxon>Schistosoma</taxon>
    </lineage>
</organism>
<dbReference type="AlphaFoldDB" id="A0A183KQS3"/>
<evidence type="ECO:0000256" key="1">
    <source>
        <dbReference type="SAM" id="MobiDB-lite"/>
    </source>
</evidence>
<keyword evidence="3" id="KW-1185">Reference proteome</keyword>